<evidence type="ECO:0000256" key="12">
    <source>
        <dbReference type="ARBA" id="ARBA00022917"/>
    </source>
</evidence>
<feature type="domain" description="Tr-type G" evidence="17">
    <location>
        <begin position="68"/>
        <end position="263"/>
    </location>
</feature>
<evidence type="ECO:0000256" key="5">
    <source>
        <dbReference type="ARBA" id="ARBA00017898"/>
    </source>
</evidence>
<dbReference type="RefSeq" id="XP_022295759.1">
    <property type="nucleotide sequence ID" value="XM_022440051.1"/>
</dbReference>
<dbReference type="AlphaFoldDB" id="A0A8B8AZK6"/>
<evidence type="ECO:0000256" key="7">
    <source>
        <dbReference type="ARBA" id="ARBA00022723"/>
    </source>
</evidence>
<dbReference type="Proteomes" id="UP000694844">
    <property type="component" value="Chromosome 8"/>
</dbReference>
<keyword evidence="15" id="KW-0342">GTP-binding</keyword>
<evidence type="ECO:0000259" key="17">
    <source>
        <dbReference type="PROSITE" id="PS51722"/>
    </source>
</evidence>
<dbReference type="GO" id="GO:0046872">
    <property type="term" value="F:metal ion binding"/>
    <property type="evidence" value="ECO:0007669"/>
    <property type="project" value="UniProtKB-KW"/>
</dbReference>
<dbReference type="InterPro" id="IPR027417">
    <property type="entry name" value="P-loop_NTPase"/>
</dbReference>
<dbReference type="GO" id="GO:0005739">
    <property type="term" value="C:mitochondrion"/>
    <property type="evidence" value="ECO:0007669"/>
    <property type="project" value="UniProtKB-SubCell"/>
</dbReference>
<evidence type="ECO:0000256" key="1">
    <source>
        <dbReference type="ARBA" id="ARBA00004173"/>
    </source>
</evidence>
<dbReference type="NCBIfam" id="NF009373">
    <property type="entry name" value="PRK12736.1"/>
    <property type="match status" value="1"/>
</dbReference>
<keyword evidence="9" id="KW-0251">Elongation factor</keyword>
<evidence type="ECO:0000256" key="11">
    <source>
        <dbReference type="ARBA" id="ARBA00022842"/>
    </source>
</evidence>
<keyword evidence="14" id="KW-0496">Mitochondrion</keyword>
<keyword evidence="7" id="KW-0479">Metal-binding</keyword>
<dbReference type="InterPro" id="IPR041709">
    <property type="entry name" value="EF-Tu_GTP-bd"/>
</dbReference>
<dbReference type="PANTHER" id="PTHR43721">
    <property type="entry name" value="ELONGATION FACTOR TU-RELATED"/>
    <property type="match status" value="1"/>
</dbReference>
<dbReference type="EC" id="3.6.5.3" evidence="4"/>
<evidence type="ECO:0000256" key="14">
    <source>
        <dbReference type="ARBA" id="ARBA00023128"/>
    </source>
</evidence>
<dbReference type="InterPro" id="IPR004161">
    <property type="entry name" value="EFTu-like_2"/>
</dbReference>
<comment type="catalytic activity">
    <reaction evidence="16">
        <text>GTP + H2O = GDP + phosphate + H(+)</text>
        <dbReference type="Rhea" id="RHEA:19669"/>
        <dbReference type="ChEBI" id="CHEBI:15377"/>
        <dbReference type="ChEBI" id="CHEBI:15378"/>
        <dbReference type="ChEBI" id="CHEBI:37565"/>
        <dbReference type="ChEBI" id="CHEBI:43474"/>
        <dbReference type="ChEBI" id="CHEBI:58189"/>
        <dbReference type="EC" id="3.6.5.3"/>
    </reaction>
    <physiologicalReaction direction="left-to-right" evidence="16">
        <dbReference type="Rhea" id="RHEA:19670"/>
    </physiologicalReaction>
</comment>
<sequence length="483" mass="53591">MMTTMLPLSSALRQLSTRQVVLNKSLFTKVCASHLQCTSHSFSTSYIRRAGPPGPGQAGGKKVYVRDKPVMNIGTIGHVDHGKTTLTAAITAILSETNQAEKRSYEEIDSSPEEKKRGITINSTLVTYETETRKYGHIDCPGHKDYIKNMITGTAQMDGCILVVAATDGAMPQTREHILLAKQIGVEKMVVFINKADASDEEMLELVEMEVRELLDQYGFDADNTPFIKGSALCALEGKSPEIGSQKIRELLDAIDSYIPVPVRDLDKPFFLPVEHVMAITGRGTVVTGKLQTGTIKKNDECEIIGFNKSFKAQIIGVEMYRQILEQAQAGDQVGCLIKGGKKDDLKRGVFVVKPGTYPLNNHVEAKVFFVSEKEGGRKKAFMKTFYGATFSYTWNMNTYFELVDKEMVMPGEDARVNLKMQKKMGMREGQRFTIRGAGQDGSVTQGYGVVTKILDDINFEDLQAERLAVKKAKIKEEKKLRG</sequence>
<keyword evidence="8" id="KW-0547">Nucleotide-binding</keyword>
<dbReference type="PANTHER" id="PTHR43721:SF36">
    <property type="entry name" value="ELONGATION FACTOR TU, MITOCHONDRIAL"/>
    <property type="match status" value="1"/>
</dbReference>
<evidence type="ECO:0000256" key="15">
    <source>
        <dbReference type="ARBA" id="ARBA00023134"/>
    </source>
</evidence>
<dbReference type="KEGG" id="cvn:111105692"/>
<dbReference type="PROSITE" id="PS00301">
    <property type="entry name" value="G_TR_1"/>
    <property type="match status" value="1"/>
</dbReference>
<name>A0A8B8AZK6_CRAVI</name>
<evidence type="ECO:0000256" key="16">
    <source>
        <dbReference type="ARBA" id="ARBA00051990"/>
    </source>
</evidence>
<dbReference type="NCBIfam" id="TIGR00231">
    <property type="entry name" value="small_GTP"/>
    <property type="match status" value="1"/>
</dbReference>
<evidence type="ECO:0000313" key="18">
    <source>
        <dbReference type="Proteomes" id="UP000694844"/>
    </source>
</evidence>
<dbReference type="InterPro" id="IPR033720">
    <property type="entry name" value="EFTU_2"/>
</dbReference>
<reference evidence="19" key="1">
    <citation type="submission" date="2025-08" db="UniProtKB">
        <authorList>
            <consortium name="RefSeq"/>
        </authorList>
    </citation>
    <scope>IDENTIFICATION</scope>
    <source>
        <tissue evidence="19">Whole sample</tissue>
    </source>
</reference>
<organism evidence="18 19">
    <name type="scientific">Crassostrea virginica</name>
    <name type="common">Eastern oyster</name>
    <dbReference type="NCBI Taxonomy" id="6565"/>
    <lineage>
        <taxon>Eukaryota</taxon>
        <taxon>Metazoa</taxon>
        <taxon>Spiralia</taxon>
        <taxon>Lophotrochozoa</taxon>
        <taxon>Mollusca</taxon>
        <taxon>Bivalvia</taxon>
        <taxon>Autobranchia</taxon>
        <taxon>Pteriomorphia</taxon>
        <taxon>Ostreida</taxon>
        <taxon>Ostreoidea</taxon>
        <taxon>Ostreidae</taxon>
        <taxon>Crassostrea</taxon>
    </lineage>
</organism>
<keyword evidence="6" id="KW-0963">Cytoplasm</keyword>
<keyword evidence="11" id="KW-0460">Magnesium</keyword>
<dbReference type="GO" id="GO:0070125">
    <property type="term" value="P:mitochondrial translational elongation"/>
    <property type="evidence" value="ECO:0007669"/>
    <property type="project" value="TreeGrafter"/>
</dbReference>
<dbReference type="InterPro" id="IPR009001">
    <property type="entry name" value="Transl_elong_EF1A/Init_IF2_C"/>
</dbReference>
<dbReference type="Gene3D" id="2.40.30.10">
    <property type="entry name" value="Translation factors"/>
    <property type="match status" value="2"/>
</dbReference>
<keyword evidence="12" id="KW-0648">Protein biosynthesis</keyword>
<evidence type="ECO:0000256" key="13">
    <source>
        <dbReference type="ARBA" id="ARBA00022946"/>
    </source>
</evidence>
<evidence type="ECO:0000256" key="8">
    <source>
        <dbReference type="ARBA" id="ARBA00022741"/>
    </source>
</evidence>
<dbReference type="Pfam" id="PF03144">
    <property type="entry name" value="GTP_EFTU_D2"/>
    <property type="match status" value="1"/>
</dbReference>
<dbReference type="Pfam" id="PF03143">
    <property type="entry name" value="GTP_EFTU_D3"/>
    <property type="match status" value="1"/>
</dbReference>
<evidence type="ECO:0000256" key="10">
    <source>
        <dbReference type="ARBA" id="ARBA00022801"/>
    </source>
</evidence>
<dbReference type="InterPro" id="IPR050055">
    <property type="entry name" value="EF-Tu_GTPase"/>
</dbReference>
<dbReference type="InterPro" id="IPR004160">
    <property type="entry name" value="Transl_elong_EFTu/EF1A_C"/>
</dbReference>
<dbReference type="CDD" id="cd03697">
    <property type="entry name" value="EFTU_II"/>
    <property type="match status" value="1"/>
</dbReference>
<dbReference type="SUPFAM" id="SSF50465">
    <property type="entry name" value="EF-Tu/eEF-1alpha/eIF2-gamma C-terminal domain"/>
    <property type="match status" value="1"/>
</dbReference>
<dbReference type="InterPro" id="IPR005225">
    <property type="entry name" value="Small_GTP-bd"/>
</dbReference>
<dbReference type="PROSITE" id="PS51722">
    <property type="entry name" value="G_TR_2"/>
    <property type="match status" value="1"/>
</dbReference>
<dbReference type="Pfam" id="PF00009">
    <property type="entry name" value="GTP_EFTU"/>
    <property type="match status" value="1"/>
</dbReference>
<keyword evidence="10" id="KW-0378">Hydrolase</keyword>
<dbReference type="FunFam" id="3.40.50.300:FF:000576">
    <property type="entry name" value="Elongation factor Tu"/>
    <property type="match status" value="1"/>
</dbReference>
<dbReference type="SUPFAM" id="SSF50447">
    <property type="entry name" value="Translation proteins"/>
    <property type="match status" value="1"/>
</dbReference>
<dbReference type="FunFam" id="2.40.30.10:FF:000001">
    <property type="entry name" value="Elongation factor Tu"/>
    <property type="match status" value="1"/>
</dbReference>
<dbReference type="SUPFAM" id="SSF52540">
    <property type="entry name" value="P-loop containing nucleoside triphosphate hydrolases"/>
    <property type="match status" value="1"/>
</dbReference>
<dbReference type="GO" id="GO:0003924">
    <property type="term" value="F:GTPase activity"/>
    <property type="evidence" value="ECO:0007669"/>
    <property type="project" value="InterPro"/>
</dbReference>
<dbReference type="InterPro" id="IPR009000">
    <property type="entry name" value="Transl_B-barrel_sf"/>
</dbReference>
<dbReference type="NCBIfam" id="NF000766">
    <property type="entry name" value="PRK00049.1"/>
    <property type="match status" value="1"/>
</dbReference>
<dbReference type="NCBIfam" id="NF009372">
    <property type="entry name" value="PRK12735.1"/>
    <property type="match status" value="1"/>
</dbReference>
<evidence type="ECO:0000256" key="3">
    <source>
        <dbReference type="ARBA" id="ARBA00011245"/>
    </source>
</evidence>
<comment type="subcellular location">
    <subcellularLocation>
        <location evidence="1">Mitochondrion</location>
    </subcellularLocation>
</comment>
<evidence type="ECO:0000256" key="9">
    <source>
        <dbReference type="ARBA" id="ARBA00022768"/>
    </source>
</evidence>
<proteinExistence type="inferred from homology"/>
<dbReference type="PRINTS" id="PR00315">
    <property type="entry name" value="ELONGATNFCT"/>
</dbReference>
<keyword evidence="18" id="KW-1185">Reference proteome</keyword>
<evidence type="ECO:0000256" key="6">
    <source>
        <dbReference type="ARBA" id="ARBA00022490"/>
    </source>
</evidence>
<evidence type="ECO:0000256" key="2">
    <source>
        <dbReference type="ARBA" id="ARBA00007249"/>
    </source>
</evidence>
<accession>A0A8B8AZK6</accession>
<dbReference type="GO" id="GO:0005525">
    <property type="term" value="F:GTP binding"/>
    <property type="evidence" value="ECO:0007669"/>
    <property type="project" value="UniProtKB-KW"/>
</dbReference>
<protein>
    <recommendedName>
        <fullName evidence="5">Elongation factor Tu, mitochondrial</fullName>
        <ecNumber evidence="4">3.6.5.3</ecNumber>
    </recommendedName>
</protein>
<dbReference type="InterPro" id="IPR000795">
    <property type="entry name" value="T_Tr_GTP-bd_dom"/>
</dbReference>
<dbReference type="GeneID" id="111105692"/>
<dbReference type="OrthoDB" id="2067at2759"/>
<keyword evidence="13" id="KW-0809">Transit peptide</keyword>
<gene>
    <name evidence="19" type="primary">LOC111105692</name>
</gene>
<evidence type="ECO:0000313" key="19">
    <source>
        <dbReference type="RefSeq" id="XP_022295759.1"/>
    </source>
</evidence>
<dbReference type="InterPro" id="IPR031157">
    <property type="entry name" value="G_TR_CS"/>
</dbReference>
<comment type="similarity">
    <text evidence="2">Belongs to the TRAFAC class translation factor GTPase superfamily. Classic translation factor GTPase family. EF-Tu/EF-1A subfamily.</text>
</comment>
<dbReference type="CDD" id="cd01884">
    <property type="entry name" value="EF_Tu"/>
    <property type="match status" value="1"/>
</dbReference>
<dbReference type="Gene3D" id="3.40.50.300">
    <property type="entry name" value="P-loop containing nucleotide triphosphate hydrolases"/>
    <property type="match status" value="1"/>
</dbReference>
<evidence type="ECO:0000256" key="4">
    <source>
        <dbReference type="ARBA" id="ARBA00011986"/>
    </source>
</evidence>
<dbReference type="GO" id="GO:0003746">
    <property type="term" value="F:translation elongation factor activity"/>
    <property type="evidence" value="ECO:0007669"/>
    <property type="project" value="UniProtKB-KW"/>
</dbReference>
<comment type="subunit">
    <text evidence="3">Monomer.</text>
</comment>